<protein>
    <submittedName>
        <fullName evidence="3">3-oxoacyl-ACP reductase</fullName>
    </submittedName>
</protein>
<dbReference type="FunFam" id="3.40.50.720:FF:000084">
    <property type="entry name" value="Short-chain dehydrogenase reductase"/>
    <property type="match status" value="1"/>
</dbReference>
<proteinExistence type="inferred from homology"/>
<name>A0A266Q8Y7_9GAMM</name>
<evidence type="ECO:0000256" key="1">
    <source>
        <dbReference type="ARBA" id="ARBA00006484"/>
    </source>
</evidence>
<gene>
    <name evidence="3" type="ORF">CBP51_04565</name>
</gene>
<dbReference type="PANTHER" id="PTHR24321">
    <property type="entry name" value="DEHYDROGENASES, SHORT CHAIN"/>
    <property type="match status" value="1"/>
</dbReference>
<dbReference type="EMBL" id="NHNI01000001">
    <property type="protein sequence ID" value="OZY86305.1"/>
    <property type="molecule type" value="Genomic_DNA"/>
</dbReference>
<evidence type="ECO:0000313" key="4">
    <source>
        <dbReference type="Proteomes" id="UP000216101"/>
    </source>
</evidence>
<dbReference type="CDD" id="cd05233">
    <property type="entry name" value="SDR_c"/>
    <property type="match status" value="1"/>
</dbReference>
<dbReference type="PANTHER" id="PTHR24321:SF8">
    <property type="entry name" value="ESTRADIOL 17-BETA-DEHYDROGENASE 8-RELATED"/>
    <property type="match status" value="1"/>
</dbReference>
<dbReference type="PRINTS" id="PR00081">
    <property type="entry name" value="GDHRDH"/>
</dbReference>
<evidence type="ECO:0000313" key="3">
    <source>
        <dbReference type="EMBL" id="OZY86305.1"/>
    </source>
</evidence>
<evidence type="ECO:0000256" key="2">
    <source>
        <dbReference type="ARBA" id="ARBA00023002"/>
    </source>
</evidence>
<dbReference type="PRINTS" id="PR00080">
    <property type="entry name" value="SDRFAMILY"/>
</dbReference>
<organism evidence="3 4">
    <name type="scientific">Cellvibrio mixtus</name>
    <dbReference type="NCBI Taxonomy" id="39650"/>
    <lineage>
        <taxon>Bacteria</taxon>
        <taxon>Pseudomonadati</taxon>
        <taxon>Pseudomonadota</taxon>
        <taxon>Gammaproteobacteria</taxon>
        <taxon>Cellvibrionales</taxon>
        <taxon>Cellvibrionaceae</taxon>
        <taxon>Cellvibrio</taxon>
    </lineage>
</organism>
<dbReference type="AlphaFoldDB" id="A0A266Q8Y7"/>
<keyword evidence="2" id="KW-0560">Oxidoreductase</keyword>
<comment type="caution">
    <text evidence="3">The sequence shown here is derived from an EMBL/GenBank/DDBJ whole genome shotgun (WGS) entry which is preliminary data.</text>
</comment>
<dbReference type="Proteomes" id="UP000216101">
    <property type="component" value="Unassembled WGS sequence"/>
</dbReference>
<accession>A0A266Q8Y7</accession>
<comment type="similarity">
    <text evidence="1">Belongs to the short-chain dehydrogenases/reductases (SDR) family.</text>
</comment>
<dbReference type="STRING" id="1209072.GCA_000766945_03741"/>
<sequence>MYSYSNHTQYTRYASLQGRSVFITGGSTGIGAALVEAFAAQGARVAFVDIDAEGAGELCDALERQGYARPWFELCDVSDIRALQQSIADARAVHGGIAVLVNNAANDQRYDTRTMTEESWHRGLAINLHPAFFAAQAVQPMMAAQGGGSIINISSINVQFGPPNLASYITAKAGILGISKALATDYGQDNIRVNSILPGWVATPKQLEKWLSAEEEEELMKRVCLKKRLGAHDVANLALFLAADDSAMITSQEFIVDGGRI</sequence>
<dbReference type="InterPro" id="IPR002347">
    <property type="entry name" value="SDR_fam"/>
</dbReference>
<dbReference type="SUPFAM" id="SSF51735">
    <property type="entry name" value="NAD(P)-binding Rossmann-fold domains"/>
    <property type="match status" value="1"/>
</dbReference>
<dbReference type="InterPro" id="IPR036291">
    <property type="entry name" value="NAD(P)-bd_dom_sf"/>
</dbReference>
<dbReference type="Gene3D" id="3.40.50.720">
    <property type="entry name" value="NAD(P)-binding Rossmann-like Domain"/>
    <property type="match status" value="1"/>
</dbReference>
<reference evidence="4" key="1">
    <citation type="submission" date="2017-05" db="EMBL/GenBank/DDBJ databases">
        <authorList>
            <person name="Barney B.M."/>
        </authorList>
    </citation>
    <scope>NUCLEOTIDE SEQUENCE [LARGE SCALE GENOMIC DNA]</scope>
    <source>
        <strain evidence="4">PSBB022</strain>
    </source>
</reference>
<keyword evidence="4" id="KW-1185">Reference proteome</keyword>
<dbReference type="Pfam" id="PF13561">
    <property type="entry name" value="adh_short_C2"/>
    <property type="match status" value="1"/>
</dbReference>
<dbReference type="RefSeq" id="WP_094984007.1">
    <property type="nucleotide sequence ID" value="NZ_NHNI01000001.1"/>
</dbReference>
<dbReference type="GO" id="GO:0016491">
    <property type="term" value="F:oxidoreductase activity"/>
    <property type="evidence" value="ECO:0007669"/>
    <property type="project" value="UniProtKB-KW"/>
</dbReference>